<accession>A0AAN1MQY9</accession>
<protein>
    <recommendedName>
        <fullName evidence="3">citrate synthase (unknown stereospecificity)</fullName>
        <ecNumber evidence="3">2.3.3.16</ecNumber>
    </recommendedName>
</protein>
<evidence type="ECO:0000256" key="4">
    <source>
        <dbReference type="ARBA" id="ARBA00022679"/>
    </source>
</evidence>
<reference evidence="6 7" key="1">
    <citation type="submission" date="2018-01" db="EMBL/GenBank/DDBJ databases">
        <title>Species boundaries and ecological features among Paraburkholderia terrae DSMZ17804T, P. hospita DSMZ17164T and P. caribensis DSMZ13236T.</title>
        <authorList>
            <person name="Pratama A.A."/>
        </authorList>
    </citation>
    <scope>NUCLEOTIDE SEQUENCE [LARGE SCALE GENOMIC DNA]</scope>
    <source>
        <strain evidence="6 7">DSM 17164</strain>
    </source>
</reference>
<dbReference type="GO" id="GO:0005975">
    <property type="term" value="P:carbohydrate metabolic process"/>
    <property type="evidence" value="ECO:0007669"/>
    <property type="project" value="TreeGrafter"/>
</dbReference>
<dbReference type="AlphaFoldDB" id="A0AAN1MQY9"/>
<dbReference type="GeneID" id="55536259"/>
<evidence type="ECO:0000313" key="7">
    <source>
        <dbReference type="Proteomes" id="UP000236649"/>
    </source>
</evidence>
<evidence type="ECO:0000256" key="2">
    <source>
        <dbReference type="ARBA" id="ARBA00010566"/>
    </source>
</evidence>
<dbReference type="InterPro" id="IPR009061">
    <property type="entry name" value="DNA-bd_dom_put_sf"/>
</dbReference>
<dbReference type="InterPro" id="IPR041657">
    <property type="entry name" value="HTH_17"/>
</dbReference>
<proteinExistence type="inferred from homology"/>
<dbReference type="Pfam" id="PF12728">
    <property type="entry name" value="HTH_17"/>
    <property type="match status" value="1"/>
</dbReference>
<dbReference type="Gene3D" id="1.10.230.10">
    <property type="entry name" value="Cytochrome P450-Terp, domain 2"/>
    <property type="match status" value="1"/>
</dbReference>
<dbReference type="GO" id="GO:0006099">
    <property type="term" value="P:tricarboxylic acid cycle"/>
    <property type="evidence" value="ECO:0007669"/>
    <property type="project" value="TreeGrafter"/>
</dbReference>
<dbReference type="InterPro" id="IPR036969">
    <property type="entry name" value="Citrate_synthase_sf"/>
</dbReference>
<dbReference type="Gene3D" id="1.10.580.10">
    <property type="entry name" value="Citrate Synthase, domain 1"/>
    <property type="match status" value="1"/>
</dbReference>
<comment type="pathway">
    <text evidence="1">Carbohydrate metabolism; tricarboxylic acid cycle; isocitrate from oxaloacetate: step 1/2.</text>
</comment>
<dbReference type="GO" id="GO:0005829">
    <property type="term" value="C:cytosol"/>
    <property type="evidence" value="ECO:0007669"/>
    <property type="project" value="TreeGrafter"/>
</dbReference>
<dbReference type="PRINTS" id="PR00143">
    <property type="entry name" value="CITRTSNTHASE"/>
</dbReference>
<keyword evidence="4" id="KW-0808">Transferase</keyword>
<dbReference type="SUPFAM" id="SSF48256">
    <property type="entry name" value="Citrate synthase"/>
    <property type="match status" value="1"/>
</dbReference>
<dbReference type="EMBL" id="CP026109">
    <property type="protein sequence ID" value="AUT76285.1"/>
    <property type="molecule type" value="Genomic_DNA"/>
</dbReference>
<dbReference type="InterPro" id="IPR002020">
    <property type="entry name" value="Citrate_synthase"/>
</dbReference>
<dbReference type="PANTHER" id="PTHR11739">
    <property type="entry name" value="CITRATE SYNTHASE"/>
    <property type="match status" value="1"/>
</dbReference>
<evidence type="ECO:0000259" key="5">
    <source>
        <dbReference type="Pfam" id="PF12728"/>
    </source>
</evidence>
<sequence>MEPFLSASDVMQLLGIKKQTLYAYVSRGILRRASVPGSRKSMYAREDVEKMLARKTPTGELRPTATVDAAQPLINGSFLIPSAITEITPEGPRYRGINARDLAAHPGHLENVAELLWTGVLIDEPVIWTDEPAPTNVEPAIAALQRGEGHIPILRVMAAASLALGESAAEELRSGNTARLARRIISAYAGCLGLLVDGGQFVRRCEGESLASLALRALGKEQSVRATAALNTLFICCADHELSPATYAARVVASTGAGLQACLIAAIGAHSGHLLGGACDRLDGLFFGDQGLGNLREALLLGRNTQRKLPGFGHQLYPQGDPRAGWLFDLTNELAPNDAVSDVRSFAEEVYTETGLKPSLELGLVVVARALGLPHRSASALWAIGRSVGWVAHIMEQRLSGTLIRPRARRNG</sequence>
<dbReference type="Pfam" id="PF00285">
    <property type="entry name" value="Citrate_synt"/>
    <property type="match status" value="1"/>
</dbReference>
<organism evidence="6 7">
    <name type="scientific">Paraburkholderia hospita</name>
    <dbReference type="NCBI Taxonomy" id="169430"/>
    <lineage>
        <taxon>Bacteria</taxon>
        <taxon>Pseudomonadati</taxon>
        <taxon>Pseudomonadota</taxon>
        <taxon>Betaproteobacteria</taxon>
        <taxon>Burkholderiales</taxon>
        <taxon>Burkholderiaceae</taxon>
        <taxon>Paraburkholderia</taxon>
    </lineage>
</organism>
<gene>
    <name evidence="6" type="ORF">C2L64_49370</name>
</gene>
<dbReference type="EC" id="2.3.3.16" evidence="3"/>
<dbReference type="PANTHER" id="PTHR11739:SF4">
    <property type="entry name" value="CITRATE SYNTHASE, PEROXISOMAL"/>
    <property type="match status" value="1"/>
</dbReference>
<evidence type="ECO:0000256" key="3">
    <source>
        <dbReference type="ARBA" id="ARBA00012972"/>
    </source>
</evidence>
<comment type="similarity">
    <text evidence="2">Belongs to the citrate synthase family.</text>
</comment>
<evidence type="ECO:0000256" key="1">
    <source>
        <dbReference type="ARBA" id="ARBA00004751"/>
    </source>
</evidence>
<dbReference type="InterPro" id="IPR016143">
    <property type="entry name" value="Citrate_synth-like_sm_a-sub"/>
</dbReference>
<name>A0AAN1MQY9_9BURK</name>
<dbReference type="GO" id="GO:0036440">
    <property type="term" value="F:citrate synthase activity"/>
    <property type="evidence" value="ECO:0007669"/>
    <property type="project" value="UniProtKB-EC"/>
</dbReference>
<feature type="domain" description="Helix-turn-helix" evidence="5">
    <location>
        <begin position="4"/>
        <end position="55"/>
    </location>
</feature>
<dbReference type="RefSeq" id="WP_090836564.1">
    <property type="nucleotide sequence ID" value="NZ_CADFGJ010000029.1"/>
</dbReference>
<dbReference type="KEGG" id="phs:C2L64_49370"/>
<dbReference type="Proteomes" id="UP000236649">
    <property type="component" value="Chromosome 5"/>
</dbReference>
<evidence type="ECO:0000313" key="6">
    <source>
        <dbReference type="EMBL" id="AUT76285.1"/>
    </source>
</evidence>
<dbReference type="SUPFAM" id="SSF46955">
    <property type="entry name" value="Putative DNA-binding domain"/>
    <property type="match status" value="1"/>
</dbReference>
<dbReference type="InterPro" id="IPR016142">
    <property type="entry name" value="Citrate_synth-like_lrg_a-sub"/>
</dbReference>